<dbReference type="Pfam" id="PF01522">
    <property type="entry name" value="Polysacc_deac_1"/>
    <property type="match status" value="1"/>
</dbReference>
<accession>Q3KHQ1</accession>
<dbReference type="AlphaFoldDB" id="Q3KHQ1"/>
<evidence type="ECO:0000259" key="1">
    <source>
        <dbReference type="Pfam" id="PF01522"/>
    </source>
</evidence>
<name>Q3KHQ1_PSEPF</name>
<dbReference type="GO" id="GO:0005975">
    <property type="term" value="P:carbohydrate metabolic process"/>
    <property type="evidence" value="ECO:0007669"/>
    <property type="project" value="InterPro"/>
</dbReference>
<dbReference type="EMBL" id="CP000094">
    <property type="protein sequence ID" value="ABA72705.1"/>
    <property type="molecule type" value="Genomic_DNA"/>
</dbReference>
<reference evidence="2 3" key="1">
    <citation type="journal article" date="2009" name="Genome Biol.">
        <title>Genomic and genetic analyses of diversity and plant interactions of Pseudomonas fluorescens.</title>
        <authorList>
            <person name="Silby M.W."/>
            <person name="Cerdeno-Tarraga A.M."/>
            <person name="Vernikos G.S."/>
            <person name="Giddens S.R."/>
            <person name="Jackson R.W."/>
            <person name="Preston G.M."/>
            <person name="Zhang X.X."/>
            <person name="Moon C.D."/>
            <person name="Gehrig S.M."/>
            <person name="Godfrey S.A."/>
            <person name="Knight C.G."/>
            <person name="Malone J.G."/>
            <person name="Robinson Z."/>
            <person name="Spiers A.J."/>
            <person name="Harris S."/>
            <person name="Challis G.L."/>
            <person name="Yaxley A.M."/>
            <person name="Harris D."/>
            <person name="Seeger K."/>
            <person name="Murphy L."/>
            <person name="Rutter S."/>
            <person name="Squares R."/>
            <person name="Quail M.A."/>
            <person name="Saunders E."/>
            <person name="Mavromatis K."/>
            <person name="Brettin T.S."/>
            <person name="Bentley S.D."/>
            <person name="Hothersall J."/>
            <person name="Stephens E."/>
            <person name="Thomas C.M."/>
            <person name="Parkhill J."/>
            <person name="Levy S.B."/>
            <person name="Rainey P.B."/>
            <person name="Thomson N.R."/>
        </authorList>
    </citation>
    <scope>NUCLEOTIDE SEQUENCE [LARGE SCALE GENOMIC DNA]</scope>
    <source>
        <strain evidence="2 3">Pf0-1</strain>
    </source>
</reference>
<sequence>MTPAIASIGDRRFSSRIGYSAARVLLWRHPLRIVLFFTAWLLSVGAVAAPGDIATLDRSTWPEKLDNPTLFDVASRAEILMFARGLLGTEALDEAALAQRLGLRTVNLDAINSLRERLWQRLLANYNFAQQSCDQDASFCFLVEDLPTLREQAAKFVVSDESYYTRWAEPSRIFHLQYLDELMRKAALSPQTSSELDHFGDYERNGDDMHDRLFLLSFDSAANLQPDNTDWLAEYLRKSNLSGTFFMLGKDVQARLAERSVSSLQAAFSQQCVGVQGWEFRSHSHWQDWQDSVRRSADLVRNKLPENYVPLFRPPEGQRRSDARSFFNSQGLQVALWDIDAQDGAGKLKGAPSAQRVLTLMLLWRHGVINFNMKQDAVKTALPWLITQTAQSGIGWEDCQDAFR</sequence>
<evidence type="ECO:0000313" key="3">
    <source>
        <dbReference type="Proteomes" id="UP000002704"/>
    </source>
</evidence>
<dbReference type="CDD" id="cd10917">
    <property type="entry name" value="CE4_NodB_like_6s_7s"/>
    <property type="match status" value="1"/>
</dbReference>
<protein>
    <submittedName>
        <fullName evidence="2">Putative polysaccharide deacetylase</fullName>
    </submittedName>
</protein>
<dbReference type="SUPFAM" id="SSF88713">
    <property type="entry name" value="Glycoside hydrolase/deacetylase"/>
    <property type="match status" value="1"/>
</dbReference>
<organism evidence="2 3">
    <name type="scientific">Pseudomonas fluorescens (strain Pf0-1)</name>
    <dbReference type="NCBI Taxonomy" id="205922"/>
    <lineage>
        <taxon>Bacteria</taxon>
        <taxon>Pseudomonadati</taxon>
        <taxon>Pseudomonadota</taxon>
        <taxon>Gammaproteobacteria</taxon>
        <taxon>Pseudomonadales</taxon>
        <taxon>Pseudomonadaceae</taxon>
        <taxon>Pseudomonas</taxon>
    </lineage>
</organism>
<dbReference type="eggNOG" id="COG0726">
    <property type="taxonomic scope" value="Bacteria"/>
</dbReference>
<proteinExistence type="predicted"/>
<feature type="domain" description="NodB homology" evidence="1">
    <location>
        <begin position="209"/>
        <end position="334"/>
    </location>
</feature>
<dbReference type="KEGG" id="pfo:Pfl01_0962"/>
<dbReference type="PANTHER" id="PTHR10587">
    <property type="entry name" value="GLYCOSYL TRANSFERASE-RELATED"/>
    <property type="match status" value="1"/>
</dbReference>
<dbReference type="GO" id="GO:0016810">
    <property type="term" value="F:hydrolase activity, acting on carbon-nitrogen (but not peptide) bonds"/>
    <property type="evidence" value="ECO:0007669"/>
    <property type="project" value="InterPro"/>
</dbReference>
<gene>
    <name evidence="2" type="ordered locus">Pfl01_0962</name>
</gene>
<dbReference type="InterPro" id="IPR011330">
    <property type="entry name" value="Glyco_hydro/deAcase_b/a-brl"/>
</dbReference>
<dbReference type="Proteomes" id="UP000002704">
    <property type="component" value="Chromosome"/>
</dbReference>
<dbReference type="Gene3D" id="3.20.20.370">
    <property type="entry name" value="Glycoside hydrolase/deacetylase"/>
    <property type="match status" value="1"/>
</dbReference>
<dbReference type="InterPro" id="IPR050248">
    <property type="entry name" value="Polysacc_deacetylase_ArnD"/>
</dbReference>
<evidence type="ECO:0000313" key="2">
    <source>
        <dbReference type="EMBL" id="ABA72705.1"/>
    </source>
</evidence>
<dbReference type="HOGENOM" id="CLU_059187_0_0_6"/>
<dbReference type="InterPro" id="IPR002509">
    <property type="entry name" value="NODB_dom"/>
</dbReference>